<dbReference type="Proteomes" id="UP000198728">
    <property type="component" value="Unassembled WGS sequence"/>
</dbReference>
<evidence type="ECO:0000313" key="2">
    <source>
        <dbReference type="EMBL" id="SFC03473.1"/>
    </source>
</evidence>
<dbReference type="Gene3D" id="3.40.50.1820">
    <property type="entry name" value="alpha/beta hydrolase"/>
    <property type="match status" value="1"/>
</dbReference>
<gene>
    <name evidence="2" type="ORF">SAMN04488094_102307</name>
</gene>
<dbReference type="RefSeq" id="WP_093359670.1">
    <property type="nucleotide sequence ID" value="NZ_FOLG01000002.1"/>
</dbReference>
<sequence length="236" mass="25438">MNETVVFLPGMMCDARLFLPQILSLGATRPISFMPLTGASSMGALASAVLDAAPRKFALVAHGMGGMVAMEVLRRSPERVTRIALMDTSPQPEPPSVAGLREPRIIAVQTGKMAEAMKAEIPPECLAPGAGRRETQALLADMAQSLGRDVFIAQSRALQRRPDQQKTLSTTKVPALVLCGEHDTLYPVARHAFMADLIPVAELRVISGAGHMPTVEQPEETTEILRAWLEAPLLVR</sequence>
<keyword evidence="3" id="KW-1185">Reference proteome</keyword>
<dbReference type="OrthoDB" id="5491135at2"/>
<dbReference type="InterPro" id="IPR050228">
    <property type="entry name" value="Carboxylesterase_BioH"/>
</dbReference>
<proteinExistence type="predicted"/>
<evidence type="ECO:0000313" key="3">
    <source>
        <dbReference type="Proteomes" id="UP000198728"/>
    </source>
</evidence>
<organism evidence="2 3">
    <name type="scientific">Tropicimonas isoalkanivorans</name>
    <dbReference type="NCBI Taxonomy" id="441112"/>
    <lineage>
        <taxon>Bacteria</taxon>
        <taxon>Pseudomonadati</taxon>
        <taxon>Pseudomonadota</taxon>
        <taxon>Alphaproteobacteria</taxon>
        <taxon>Rhodobacterales</taxon>
        <taxon>Roseobacteraceae</taxon>
        <taxon>Tropicimonas</taxon>
    </lineage>
</organism>
<dbReference type="PANTHER" id="PTHR43194:SF2">
    <property type="entry name" value="PEROXISOMAL MEMBRANE PROTEIN LPX1"/>
    <property type="match status" value="1"/>
</dbReference>
<name>A0A1I1G2E5_9RHOB</name>
<dbReference type="PANTHER" id="PTHR43194">
    <property type="entry name" value="HYDROLASE ALPHA/BETA FOLD FAMILY"/>
    <property type="match status" value="1"/>
</dbReference>
<dbReference type="SUPFAM" id="SSF53474">
    <property type="entry name" value="alpha/beta-Hydrolases"/>
    <property type="match status" value="1"/>
</dbReference>
<accession>A0A1I1G2E5</accession>
<evidence type="ECO:0000259" key="1">
    <source>
        <dbReference type="Pfam" id="PF12697"/>
    </source>
</evidence>
<dbReference type="InterPro" id="IPR000073">
    <property type="entry name" value="AB_hydrolase_1"/>
</dbReference>
<dbReference type="Pfam" id="PF12697">
    <property type="entry name" value="Abhydrolase_6"/>
    <property type="match status" value="1"/>
</dbReference>
<dbReference type="PRINTS" id="PR00111">
    <property type="entry name" value="ABHYDROLASE"/>
</dbReference>
<protein>
    <submittedName>
        <fullName evidence="2">Pimeloyl-ACP methyl ester carboxylesterase</fullName>
    </submittedName>
</protein>
<dbReference type="InterPro" id="IPR029058">
    <property type="entry name" value="AB_hydrolase_fold"/>
</dbReference>
<reference evidence="2 3" key="1">
    <citation type="submission" date="2016-10" db="EMBL/GenBank/DDBJ databases">
        <authorList>
            <person name="de Groot N.N."/>
        </authorList>
    </citation>
    <scope>NUCLEOTIDE SEQUENCE [LARGE SCALE GENOMIC DNA]</scope>
    <source>
        <strain evidence="2 3">DSM 19548</strain>
    </source>
</reference>
<dbReference type="AlphaFoldDB" id="A0A1I1G2E5"/>
<dbReference type="EMBL" id="FOLG01000002">
    <property type="protein sequence ID" value="SFC03473.1"/>
    <property type="molecule type" value="Genomic_DNA"/>
</dbReference>
<dbReference type="STRING" id="441112.SAMN04488094_102307"/>
<feature type="domain" description="AB hydrolase-1" evidence="1">
    <location>
        <begin position="41"/>
        <end position="222"/>
    </location>
</feature>